<name>A0A7V7QPU3_9FIRM</name>
<evidence type="ECO:0000259" key="1">
    <source>
        <dbReference type="Pfam" id="PF12146"/>
    </source>
</evidence>
<evidence type="ECO:0000313" key="2">
    <source>
        <dbReference type="EMBL" id="KAB1440968.1"/>
    </source>
</evidence>
<dbReference type="RefSeq" id="WP_151140552.1">
    <property type="nucleotide sequence ID" value="NZ_WAGX01000002.1"/>
</dbReference>
<dbReference type="InterPro" id="IPR051044">
    <property type="entry name" value="MAG_DAG_Lipase"/>
</dbReference>
<reference evidence="2 3" key="2">
    <citation type="submission" date="2020-02" db="EMBL/GenBank/DDBJ databases">
        <title>Candidatus Galacturonibacter soehngenii shows hetero-acetogenic catabolism of galacturonic acid but lacks a canonical carbon monoxide dehydrogenase/acetyl-CoA synthase complex.</title>
        <authorList>
            <person name="Diender M."/>
            <person name="Stouten G.R."/>
            <person name="Petersen J.F."/>
            <person name="Nielsen P.H."/>
            <person name="Dueholm M.S."/>
            <person name="Pronk J.T."/>
            <person name="Van Loosdrecht M.C.M."/>
        </authorList>
    </citation>
    <scope>NUCLEOTIDE SEQUENCE [LARGE SCALE GENOMIC DNA]</scope>
    <source>
        <strain evidence="2">GalUA</strain>
    </source>
</reference>
<dbReference type="SUPFAM" id="SSF53474">
    <property type="entry name" value="alpha/beta-Hydrolases"/>
    <property type="match status" value="1"/>
</dbReference>
<keyword evidence="3" id="KW-1185">Reference proteome</keyword>
<dbReference type="Gene3D" id="3.40.50.1820">
    <property type="entry name" value="alpha/beta hydrolase"/>
    <property type="match status" value="1"/>
</dbReference>
<comment type="caution">
    <text evidence="2">The sequence shown here is derived from an EMBL/GenBank/DDBJ whole genome shotgun (WGS) entry which is preliminary data.</text>
</comment>
<protein>
    <submittedName>
        <fullName evidence="2">Alpha/beta hydrolase</fullName>
    </submittedName>
</protein>
<keyword evidence="2" id="KW-0378">Hydrolase</keyword>
<organism evidence="2 3">
    <name type="scientific">Candidatus Galacturonatibacter soehngenii</name>
    <dbReference type="NCBI Taxonomy" id="2307010"/>
    <lineage>
        <taxon>Bacteria</taxon>
        <taxon>Bacillati</taxon>
        <taxon>Bacillota</taxon>
        <taxon>Clostridia</taxon>
        <taxon>Lachnospirales</taxon>
        <taxon>Lachnospiraceae</taxon>
        <taxon>Candidatus Galacturonatibacter</taxon>
    </lineage>
</organism>
<dbReference type="PANTHER" id="PTHR11614">
    <property type="entry name" value="PHOSPHOLIPASE-RELATED"/>
    <property type="match status" value="1"/>
</dbReference>
<dbReference type="EMBL" id="WAGX01000002">
    <property type="protein sequence ID" value="KAB1440968.1"/>
    <property type="molecule type" value="Genomic_DNA"/>
</dbReference>
<sequence>MKREKLHKDKQTFKVKSIPEDEYNEKMLEGVEPLLNQIKKHGYFARTTDKNIYYEKYINPKAKNSIVICHGFTENAEKYKEMIYYFYRENCSVFVLDHQGHGKSYRMVEDYSVTHVEKFTDYVEDLRMFMKIIVEPSSKKIPIILYAHSMGGAIGATYLEKYPSDFNRAIFSSPMFEIDSGNVPTWMGRIMANFKILTGHKTDYLFVHSTFNEKERFEDSCAISKVRYDYFFNKRLRNKEYQNYCASYSWFKQSVLATRKLLKPANLARIRIPVIVFQAEKDTVVKARGLYRFVKGVKHARFVFVPESKHEIFMATSEIITPYLNKIFDFIH</sequence>
<dbReference type="Proteomes" id="UP000461768">
    <property type="component" value="Unassembled WGS sequence"/>
</dbReference>
<dbReference type="AlphaFoldDB" id="A0A7V7QPU3"/>
<dbReference type="GO" id="GO:0016787">
    <property type="term" value="F:hydrolase activity"/>
    <property type="evidence" value="ECO:0007669"/>
    <property type="project" value="UniProtKB-KW"/>
</dbReference>
<gene>
    <name evidence="2" type="ORF">F7O84_00345</name>
</gene>
<dbReference type="InterPro" id="IPR022742">
    <property type="entry name" value="Hydrolase_4"/>
</dbReference>
<evidence type="ECO:0000313" key="3">
    <source>
        <dbReference type="Proteomes" id="UP000461768"/>
    </source>
</evidence>
<proteinExistence type="predicted"/>
<dbReference type="Pfam" id="PF12146">
    <property type="entry name" value="Hydrolase_4"/>
    <property type="match status" value="1"/>
</dbReference>
<feature type="domain" description="Serine aminopeptidase S33" evidence="1">
    <location>
        <begin position="61"/>
        <end position="314"/>
    </location>
</feature>
<accession>A0A7V7QPU3</accession>
<dbReference type="OrthoDB" id="9806902at2"/>
<reference evidence="2 3" key="1">
    <citation type="submission" date="2019-09" db="EMBL/GenBank/DDBJ databases">
        <authorList>
            <person name="Valk L.C."/>
        </authorList>
    </citation>
    <scope>NUCLEOTIDE SEQUENCE [LARGE SCALE GENOMIC DNA]</scope>
    <source>
        <strain evidence="2">GalUA</strain>
    </source>
</reference>
<dbReference type="InterPro" id="IPR029058">
    <property type="entry name" value="AB_hydrolase_fold"/>
</dbReference>